<dbReference type="EMBL" id="JAWJZY010000006">
    <property type="protein sequence ID" value="MEE8659638.1"/>
    <property type="molecule type" value="Genomic_DNA"/>
</dbReference>
<keyword evidence="1" id="KW-1133">Transmembrane helix</keyword>
<dbReference type="Proteomes" id="UP001312908">
    <property type="component" value="Unassembled WGS sequence"/>
</dbReference>
<evidence type="ECO:0000313" key="2">
    <source>
        <dbReference type="EMBL" id="MEE8659638.1"/>
    </source>
</evidence>
<proteinExistence type="predicted"/>
<evidence type="ECO:0000256" key="1">
    <source>
        <dbReference type="SAM" id="Phobius"/>
    </source>
</evidence>
<feature type="transmembrane region" description="Helical" evidence="1">
    <location>
        <begin position="147"/>
        <end position="169"/>
    </location>
</feature>
<reference evidence="2 3" key="1">
    <citation type="submission" date="2023-10" db="EMBL/GenBank/DDBJ databases">
        <title>Sorlinia euscelidii gen. nov., sp. nov., an acetic acid bacteria isolated from the gut of Euscelidius variegatus emitter.</title>
        <authorList>
            <person name="Michoud G."/>
            <person name="Marasco R."/>
            <person name="Seferji K."/>
            <person name="Gonella E."/>
            <person name="Garuglieri E."/>
            <person name="Alma A."/>
            <person name="Mapelli F."/>
            <person name="Borin S."/>
            <person name="Daffonchio D."/>
            <person name="Crotti E."/>
        </authorList>
    </citation>
    <scope>NUCLEOTIDE SEQUENCE [LARGE SCALE GENOMIC DNA]</scope>
    <source>
        <strain evidence="2 3">EV16P</strain>
    </source>
</reference>
<sequence>MKKPHSRRAFLRLSCASAAILTLPDCSVIHGKNTTTLILNVAKIRAYAQAGLNAAATILSLPLVASTIGAGVAATITLSSEGVVSALNAFEAEVGDQVTIVYDSGDLKSKVDALLSALEKLSHGLTKALGSMSPSLDEKTRATVATALNALSTIVAIFQALLSGAIAVGGAPRRRTRPMTESEALATLGVTL</sequence>
<keyword evidence="3" id="KW-1185">Reference proteome</keyword>
<name>A0ABU7U5V1_9PROT</name>
<protein>
    <submittedName>
        <fullName evidence="2">Uncharacterized protein</fullName>
    </submittedName>
</protein>
<accession>A0ABU7U5V1</accession>
<comment type="caution">
    <text evidence="2">The sequence shown here is derived from an EMBL/GenBank/DDBJ whole genome shotgun (WGS) entry which is preliminary data.</text>
</comment>
<gene>
    <name evidence="2" type="ORF">DOFOFD_11570</name>
</gene>
<dbReference type="RefSeq" id="WP_394820414.1">
    <property type="nucleotide sequence ID" value="NZ_JAWJZY010000006.1"/>
</dbReference>
<keyword evidence="1" id="KW-0812">Transmembrane</keyword>
<keyword evidence="1" id="KW-0472">Membrane</keyword>
<organism evidence="2 3">
    <name type="scientific">Sorlinia euscelidii</name>
    <dbReference type="NCBI Taxonomy" id="3081148"/>
    <lineage>
        <taxon>Bacteria</taxon>
        <taxon>Pseudomonadati</taxon>
        <taxon>Pseudomonadota</taxon>
        <taxon>Alphaproteobacteria</taxon>
        <taxon>Acetobacterales</taxon>
        <taxon>Acetobacteraceae</taxon>
        <taxon>Sorlinia</taxon>
    </lineage>
</organism>
<evidence type="ECO:0000313" key="3">
    <source>
        <dbReference type="Proteomes" id="UP001312908"/>
    </source>
</evidence>